<gene>
    <name evidence="2" type="ORF">AYL44_05565</name>
</gene>
<feature type="transmembrane region" description="Helical" evidence="1">
    <location>
        <begin position="106"/>
        <end position="125"/>
    </location>
</feature>
<dbReference type="AlphaFoldDB" id="A0A177KE65"/>
<accession>A0A177KE65</accession>
<keyword evidence="1" id="KW-0472">Membrane</keyword>
<feature type="transmembrane region" description="Helical" evidence="1">
    <location>
        <begin position="12"/>
        <end position="34"/>
    </location>
</feature>
<name>A0A177KE65_9MICO</name>
<organism evidence="2 3">
    <name type="scientific">Microbacterium oleivorans</name>
    <dbReference type="NCBI Taxonomy" id="273677"/>
    <lineage>
        <taxon>Bacteria</taxon>
        <taxon>Bacillati</taxon>
        <taxon>Actinomycetota</taxon>
        <taxon>Actinomycetes</taxon>
        <taxon>Micrococcales</taxon>
        <taxon>Microbacteriaceae</taxon>
        <taxon>Microbacterium</taxon>
    </lineage>
</organism>
<evidence type="ECO:0000313" key="3">
    <source>
        <dbReference type="Proteomes" id="UP000076998"/>
    </source>
</evidence>
<sequence>MERTSTLIKMVASLFAAVMAIAGFAAIGAVWIPQPELNPFATNGELIGYFFALHSAGGLVAFIIVLLLADKGDGDSSPLTAAFLANLVPASVGLAVAGIFGNWGTVAISVTAVALVGTLTFWLVLRAFRRSFGPRHP</sequence>
<proteinExistence type="predicted"/>
<dbReference type="Proteomes" id="UP000076998">
    <property type="component" value="Unassembled WGS sequence"/>
</dbReference>
<comment type="caution">
    <text evidence="2">The sequence shown here is derived from an EMBL/GenBank/DDBJ whole genome shotgun (WGS) entry which is preliminary data.</text>
</comment>
<keyword evidence="1" id="KW-1133">Transmembrane helix</keyword>
<protein>
    <submittedName>
        <fullName evidence="2">Uncharacterized protein</fullName>
    </submittedName>
</protein>
<evidence type="ECO:0000256" key="1">
    <source>
        <dbReference type="SAM" id="Phobius"/>
    </source>
</evidence>
<evidence type="ECO:0000313" key="2">
    <source>
        <dbReference type="EMBL" id="OAH51700.1"/>
    </source>
</evidence>
<feature type="transmembrane region" description="Helical" evidence="1">
    <location>
        <begin position="46"/>
        <end position="69"/>
    </location>
</feature>
<reference evidence="2 3" key="1">
    <citation type="submission" date="2016-02" db="EMBL/GenBank/DDBJ databases">
        <authorList>
            <person name="Wen L."/>
            <person name="He K."/>
            <person name="Yang H."/>
        </authorList>
    </citation>
    <scope>NUCLEOTIDE SEQUENCE [LARGE SCALE GENOMIC DNA]</scope>
    <source>
        <strain evidence="2 3">CD11_3</strain>
    </source>
</reference>
<keyword evidence="1" id="KW-0812">Transmembrane</keyword>
<dbReference type="EMBL" id="LSTV01000001">
    <property type="protein sequence ID" value="OAH51700.1"/>
    <property type="molecule type" value="Genomic_DNA"/>
</dbReference>
<feature type="transmembrane region" description="Helical" evidence="1">
    <location>
        <begin position="81"/>
        <end position="100"/>
    </location>
</feature>